<proteinExistence type="predicted"/>
<keyword evidence="1" id="KW-0732">Signal</keyword>
<reference evidence="2 3" key="1">
    <citation type="submission" date="2021-12" db="EMBL/GenBank/DDBJ databases">
        <title>Discovery of the Pendulisporaceae a myxobacterial family with distinct sporulation behavior and unique specialized metabolism.</title>
        <authorList>
            <person name="Garcia R."/>
            <person name="Popoff A."/>
            <person name="Bader C.D."/>
            <person name="Loehr J."/>
            <person name="Walesch S."/>
            <person name="Walt C."/>
            <person name="Boldt J."/>
            <person name="Bunk B."/>
            <person name="Haeckl F.J.F.P.J."/>
            <person name="Gunesch A.P."/>
            <person name="Birkelbach J."/>
            <person name="Nuebel U."/>
            <person name="Pietschmann T."/>
            <person name="Bach T."/>
            <person name="Mueller R."/>
        </authorList>
    </citation>
    <scope>NUCLEOTIDE SEQUENCE [LARGE SCALE GENOMIC DNA]</scope>
    <source>
        <strain evidence="2 3">MSr11954</strain>
    </source>
</reference>
<evidence type="ECO:0000313" key="3">
    <source>
        <dbReference type="Proteomes" id="UP001370348"/>
    </source>
</evidence>
<feature type="signal peptide" evidence="1">
    <location>
        <begin position="1"/>
        <end position="19"/>
    </location>
</feature>
<sequence>MKAALVPLALSVLSLGASAPRAVDVARCESPSGPFASQLETGPGCGPSPVGMCTHGKLQGSIDARYEFIFQTFAPDEVDPLRVNYTGASIITLADGHQMFGEDSGYIRLSLNGDAVFETTVHVNDGADPVDGDFGILIANGLLNFTTGAGDGSYIGAYCRSKRKKLTSGCESSR</sequence>
<organism evidence="2 3">
    <name type="scientific">Pendulispora albinea</name>
    <dbReference type="NCBI Taxonomy" id="2741071"/>
    <lineage>
        <taxon>Bacteria</taxon>
        <taxon>Pseudomonadati</taxon>
        <taxon>Myxococcota</taxon>
        <taxon>Myxococcia</taxon>
        <taxon>Myxococcales</taxon>
        <taxon>Sorangiineae</taxon>
        <taxon>Pendulisporaceae</taxon>
        <taxon>Pendulispora</taxon>
    </lineage>
</organism>
<dbReference type="Proteomes" id="UP001370348">
    <property type="component" value="Chromosome"/>
</dbReference>
<dbReference type="EMBL" id="CP089984">
    <property type="protein sequence ID" value="WXB19925.1"/>
    <property type="molecule type" value="Genomic_DNA"/>
</dbReference>
<protein>
    <submittedName>
        <fullName evidence="2">Uncharacterized protein</fullName>
    </submittedName>
</protein>
<dbReference type="RefSeq" id="WP_394829524.1">
    <property type="nucleotide sequence ID" value="NZ_CP089984.1"/>
</dbReference>
<feature type="chain" id="PRO_5047353590" evidence="1">
    <location>
        <begin position="20"/>
        <end position="174"/>
    </location>
</feature>
<evidence type="ECO:0000313" key="2">
    <source>
        <dbReference type="EMBL" id="WXB19925.1"/>
    </source>
</evidence>
<name>A0ABZ2MBR4_9BACT</name>
<keyword evidence="3" id="KW-1185">Reference proteome</keyword>
<gene>
    <name evidence="2" type="ORF">LZC94_22215</name>
</gene>
<accession>A0ABZ2MBR4</accession>
<evidence type="ECO:0000256" key="1">
    <source>
        <dbReference type="SAM" id="SignalP"/>
    </source>
</evidence>